<dbReference type="GO" id="GO:0016747">
    <property type="term" value="F:acyltransferase activity, transferring groups other than amino-acyl groups"/>
    <property type="evidence" value="ECO:0007669"/>
    <property type="project" value="InterPro"/>
</dbReference>
<keyword evidence="3" id="KW-1185">Reference proteome</keyword>
<reference evidence="2 3" key="1">
    <citation type="submission" date="2017-04" db="EMBL/GenBank/DDBJ databases">
        <title>Comparative genome analysis of Subtercola boreus.</title>
        <authorList>
            <person name="Cho Y.-J."/>
            <person name="Cho A."/>
            <person name="Kim O.-S."/>
            <person name="Lee J.-I."/>
        </authorList>
    </citation>
    <scope>NUCLEOTIDE SEQUENCE [LARGE SCALE GENOMIC DNA]</scope>
    <source>
        <strain evidence="2 3">K300</strain>
    </source>
</reference>
<proteinExistence type="predicted"/>
<dbReference type="InterPro" id="IPR016181">
    <property type="entry name" value="Acyl_CoA_acyltransferase"/>
</dbReference>
<evidence type="ECO:0000313" key="2">
    <source>
        <dbReference type="EMBL" id="RFA10647.1"/>
    </source>
</evidence>
<sequence>MVRLRAVAGGLAAGGCGVGRLAARWVTIRRNVVGGFSIEQATIPASLDVDADGAGDFRASVAVQNASETRAYGTTDVSYTAEELFPNWNDPHQPKTLWHARVDGRIVARAVHESQLGTEREVGWLDIDVHPDFERHGIGRALADTVEAHSRALGQAKLLTYAVSPVPHGGRRMLAPPTGFGAVSATNREVRFLLARGWRLEQVERASRLALPAASGVLAQAAVDARASAGADYDVVTWRGTTPEPWLADLAVLLTRMSTDAPTAGLEEPEDPWTPDRVAEHDLRVVGSSRETLTAAALHVRSGRLVAFNQLAVPEDPARPVSQQDTLVLREHRGHRLGMLVKVANLDQLQRVAPGHPSLLTWNAEENRHMLGINEALGFVPIGYEGAWRLDL</sequence>
<dbReference type="PROSITE" id="PS51257">
    <property type="entry name" value="PROKAR_LIPOPROTEIN"/>
    <property type="match status" value="1"/>
</dbReference>
<organism evidence="2 3">
    <name type="scientific">Subtercola boreus</name>
    <dbReference type="NCBI Taxonomy" id="120213"/>
    <lineage>
        <taxon>Bacteria</taxon>
        <taxon>Bacillati</taxon>
        <taxon>Actinomycetota</taxon>
        <taxon>Actinomycetes</taxon>
        <taxon>Micrococcales</taxon>
        <taxon>Microbacteriaceae</taxon>
        <taxon>Subtercola</taxon>
    </lineage>
</organism>
<name>A0A3E0VP82_9MICO</name>
<dbReference type="PROSITE" id="PS51186">
    <property type="entry name" value="GNAT"/>
    <property type="match status" value="1"/>
</dbReference>
<dbReference type="Proteomes" id="UP000256486">
    <property type="component" value="Unassembled WGS sequence"/>
</dbReference>
<protein>
    <recommendedName>
        <fullName evidence="1">N-acetyltransferase domain-containing protein</fullName>
    </recommendedName>
</protein>
<dbReference type="Gene3D" id="3.40.630.30">
    <property type="match status" value="1"/>
</dbReference>
<evidence type="ECO:0000313" key="3">
    <source>
        <dbReference type="Proteomes" id="UP000256486"/>
    </source>
</evidence>
<dbReference type="CDD" id="cd04301">
    <property type="entry name" value="NAT_SF"/>
    <property type="match status" value="1"/>
</dbReference>
<gene>
    <name evidence="2" type="ORF">B7R54_16625</name>
</gene>
<dbReference type="AlphaFoldDB" id="A0A3E0VP82"/>
<comment type="caution">
    <text evidence="2">The sequence shown here is derived from an EMBL/GenBank/DDBJ whole genome shotgun (WGS) entry which is preliminary data.</text>
</comment>
<dbReference type="EMBL" id="NBWZ01000001">
    <property type="protein sequence ID" value="RFA10647.1"/>
    <property type="molecule type" value="Genomic_DNA"/>
</dbReference>
<dbReference type="OrthoDB" id="4119890at2"/>
<evidence type="ECO:0000259" key="1">
    <source>
        <dbReference type="PROSITE" id="PS51186"/>
    </source>
</evidence>
<feature type="domain" description="N-acetyltransferase" evidence="1">
    <location>
        <begin position="47"/>
        <end position="214"/>
    </location>
</feature>
<dbReference type="InterPro" id="IPR000182">
    <property type="entry name" value="GNAT_dom"/>
</dbReference>
<dbReference type="Pfam" id="PF00583">
    <property type="entry name" value="Acetyltransf_1"/>
    <property type="match status" value="1"/>
</dbReference>
<dbReference type="SUPFAM" id="SSF55729">
    <property type="entry name" value="Acyl-CoA N-acyltransferases (Nat)"/>
    <property type="match status" value="1"/>
</dbReference>
<accession>A0A3E0VP82</accession>